<dbReference type="Proteomes" id="UP000294200">
    <property type="component" value="Unassembled WGS sequence"/>
</dbReference>
<dbReference type="AlphaFoldDB" id="A0A4R0XJ03"/>
<proteinExistence type="predicted"/>
<keyword evidence="2" id="KW-1185">Reference proteome</keyword>
<sequence>MRAPAAARKRRLARRLRDLFETFGAGRHGHWLKQYRRRLSRANLLWLIPLIVRQSVSRYTMPWT</sequence>
<accession>A0A4R0XJ03</accession>
<evidence type="ECO:0000313" key="2">
    <source>
        <dbReference type="Proteomes" id="UP000294200"/>
    </source>
</evidence>
<reference evidence="1 2" key="1">
    <citation type="submission" date="2017-02" db="EMBL/GenBank/DDBJ databases">
        <title>Paraburkholderia sophoroidis sp. nov. and Paraburkholderia steynii sp. nov. rhizobial symbionts of the fynbos legume Hypocalyptus sophoroides.</title>
        <authorList>
            <person name="Steenkamp E.T."/>
            <person name="Beukes C.W."/>
            <person name="Van Zyl E."/>
            <person name="Avontuur J."/>
            <person name="Chan W.Y."/>
            <person name="Hassen A."/>
            <person name="Palmer M."/>
            <person name="Mthombeni L."/>
            <person name="Phalane F."/>
            <person name="Sereme K."/>
            <person name="Venter S.N."/>
        </authorList>
    </citation>
    <scope>NUCLEOTIDE SEQUENCE [LARGE SCALE GENOMIC DNA]</scope>
    <source>
        <strain evidence="1 2">HC1.1ba</strain>
    </source>
</reference>
<comment type="caution">
    <text evidence="1">The sequence shown here is derived from an EMBL/GenBank/DDBJ whole genome shotgun (WGS) entry which is preliminary data.</text>
</comment>
<name>A0A4R0XJ03_9BURK</name>
<dbReference type="EMBL" id="MWML01000048">
    <property type="protein sequence ID" value="TCG07990.1"/>
    <property type="molecule type" value="Genomic_DNA"/>
</dbReference>
<organism evidence="1 2">
    <name type="scientific">Paraburkholderia steynii</name>
    <dbReference type="NCBI Taxonomy" id="1245441"/>
    <lineage>
        <taxon>Bacteria</taxon>
        <taxon>Pseudomonadati</taxon>
        <taxon>Pseudomonadota</taxon>
        <taxon>Betaproteobacteria</taxon>
        <taxon>Burkholderiales</taxon>
        <taxon>Burkholderiaceae</taxon>
        <taxon>Paraburkholderia</taxon>
    </lineage>
</organism>
<evidence type="ECO:0000313" key="1">
    <source>
        <dbReference type="EMBL" id="TCG07990.1"/>
    </source>
</evidence>
<gene>
    <name evidence="1" type="ORF">BZM27_15545</name>
</gene>
<protein>
    <submittedName>
        <fullName evidence="1">Uncharacterized protein</fullName>
    </submittedName>
</protein>